<keyword evidence="7" id="KW-0647">Proteasome</keyword>
<dbReference type="PANTHER" id="PTHR34858:SF1">
    <property type="entry name" value="CYSO-CYSTEINE PEPTIDASE"/>
    <property type="match status" value="1"/>
</dbReference>
<sequence length="131" mass="15393">MEIPNNIYQKIIEEGEKQLPYEACGFISGQNNKVRSFWPLVNEIRSRHRFFVSKSKVHQKIQEIHNTREQLYAVFHSHPTTAAIPSSYDLRNHPVDSIDMVIVSYKLDSPQLKWFQIDQSSYKNISWLLSS</sequence>
<organism evidence="7 8">
    <name type="scientific">Gracilibacillus kekensis</name>
    <dbReference type="NCBI Taxonomy" id="1027249"/>
    <lineage>
        <taxon>Bacteria</taxon>
        <taxon>Bacillati</taxon>
        <taxon>Bacillota</taxon>
        <taxon>Bacilli</taxon>
        <taxon>Bacillales</taxon>
        <taxon>Bacillaceae</taxon>
        <taxon>Gracilibacillus</taxon>
    </lineage>
</organism>
<dbReference type="Proteomes" id="UP000184184">
    <property type="component" value="Unassembled WGS sequence"/>
</dbReference>
<dbReference type="SUPFAM" id="SSF102712">
    <property type="entry name" value="JAB1/MPN domain"/>
    <property type="match status" value="1"/>
</dbReference>
<evidence type="ECO:0000313" key="7">
    <source>
        <dbReference type="EMBL" id="SHN07075.1"/>
    </source>
</evidence>
<keyword evidence="4" id="KW-0862">Zinc</keyword>
<keyword evidence="3" id="KW-0378">Hydrolase</keyword>
<dbReference type="GO" id="GO:0008235">
    <property type="term" value="F:metalloexopeptidase activity"/>
    <property type="evidence" value="ECO:0007669"/>
    <property type="project" value="TreeGrafter"/>
</dbReference>
<dbReference type="Pfam" id="PF14464">
    <property type="entry name" value="Prok-JAB"/>
    <property type="match status" value="1"/>
</dbReference>
<proteinExistence type="predicted"/>
<evidence type="ECO:0000256" key="3">
    <source>
        <dbReference type="ARBA" id="ARBA00022801"/>
    </source>
</evidence>
<evidence type="ECO:0000259" key="6">
    <source>
        <dbReference type="Pfam" id="PF14464"/>
    </source>
</evidence>
<accession>A0A1M7NT59</accession>
<evidence type="ECO:0000313" key="8">
    <source>
        <dbReference type="Proteomes" id="UP000184184"/>
    </source>
</evidence>
<dbReference type="STRING" id="1027249.SAMN05216179_1741"/>
<dbReference type="EMBL" id="FRCZ01000003">
    <property type="protein sequence ID" value="SHN07075.1"/>
    <property type="molecule type" value="Genomic_DNA"/>
</dbReference>
<evidence type="ECO:0000256" key="5">
    <source>
        <dbReference type="ARBA" id="ARBA00023049"/>
    </source>
</evidence>
<dbReference type="Gene3D" id="3.40.140.10">
    <property type="entry name" value="Cytidine Deaminase, domain 2"/>
    <property type="match status" value="1"/>
</dbReference>
<dbReference type="InterPro" id="IPR028090">
    <property type="entry name" value="JAB_dom_prok"/>
</dbReference>
<keyword evidence="1" id="KW-0645">Protease</keyword>
<gene>
    <name evidence="7" type="ORF">SAMN05216179_1741</name>
</gene>
<protein>
    <submittedName>
        <fullName evidence="7">Proteasome lid subunit RPN8/RPN11, contains Jab1/MPN metalloenzyme (JAMM) motif</fullName>
    </submittedName>
</protein>
<evidence type="ECO:0000256" key="4">
    <source>
        <dbReference type="ARBA" id="ARBA00022833"/>
    </source>
</evidence>
<keyword evidence="8" id="KW-1185">Reference proteome</keyword>
<evidence type="ECO:0000256" key="1">
    <source>
        <dbReference type="ARBA" id="ARBA00022670"/>
    </source>
</evidence>
<dbReference type="PANTHER" id="PTHR34858">
    <property type="entry name" value="CYSO-CYSTEINE PEPTIDASE"/>
    <property type="match status" value="1"/>
</dbReference>
<dbReference type="GO" id="GO:0006508">
    <property type="term" value="P:proteolysis"/>
    <property type="evidence" value="ECO:0007669"/>
    <property type="project" value="UniProtKB-KW"/>
</dbReference>
<dbReference type="InterPro" id="IPR051929">
    <property type="entry name" value="VirAsm_ModProt"/>
</dbReference>
<reference evidence="7 8" key="1">
    <citation type="submission" date="2016-11" db="EMBL/GenBank/DDBJ databases">
        <authorList>
            <person name="Jaros S."/>
            <person name="Januszkiewicz K."/>
            <person name="Wedrychowicz H."/>
        </authorList>
    </citation>
    <scope>NUCLEOTIDE SEQUENCE [LARGE SCALE GENOMIC DNA]</scope>
    <source>
        <strain evidence="7 8">CGMCC 1.10681</strain>
    </source>
</reference>
<keyword evidence="2" id="KW-0479">Metal-binding</keyword>
<dbReference type="GO" id="GO:0008270">
    <property type="term" value="F:zinc ion binding"/>
    <property type="evidence" value="ECO:0007669"/>
    <property type="project" value="TreeGrafter"/>
</dbReference>
<name>A0A1M7NT59_9BACI</name>
<dbReference type="GO" id="GO:0000502">
    <property type="term" value="C:proteasome complex"/>
    <property type="evidence" value="ECO:0007669"/>
    <property type="project" value="UniProtKB-KW"/>
</dbReference>
<feature type="domain" description="JAB" evidence="6">
    <location>
        <begin position="5"/>
        <end position="105"/>
    </location>
</feature>
<evidence type="ECO:0000256" key="2">
    <source>
        <dbReference type="ARBA" id="ARBA00022723"/>
    </source>
</evidence>
<dbReference type="AlphaFoldDB" id="A0A1M7NT59"/>
<keyword evidence="5" id="KW-0482">Metalloprotease</keyword>